<name>A0AAN6DWT9_9EURO</name>
<accession>A0AAN6DWT9</accession>
<reference evidence="2" key="1">
    <citation type="journal article" date="2022" name="bioRxiv">
        <title>Deciphering the potential niche of two novel black yeast fungi from a biological soil crust based on their genomes, phenotypes, and melanin regulation.</title>
        <authorList>
            <consortium name="DOE Joint Genome Institute"/>
            <person name="Carr E.C."/>
            <person name="Barton Q."/>
            <person name="Grambo S."/>
            <person name="Sullivan M."/>
            <person name="Renfro C.M."/>
            <person name="Kuo A."/>
            <person name="Pangilinan J."/>
            <person name="Lipzen A."/>
            <person name="Keymanesh K."/>
            <person name="Savage E."/>
            <person name="Barry K."/>
            <person name="Grigoriev I.V."/>
            <person name="Riekhof W.R."/>
            <person name="Harris S.S."/>
        </authorList>
    </citation>
    <scope>NUCLEOTIDE SEQUENCE</scope>
    <source>
        <strain evidence="2">JF 03-4F</strain>
    </source>
</reference>
<feature type="compositionally biased region" description="Polar residues" evidence="1">
    <location>
        <begin position="61"/>
        <end position="70"/>
    </location>
</feature>
<gene>
    <name evidence="2" type="ORF">EDD36DRAFT_253260</name>
</gene>
<evidence type="ECO:0000256" key="1">
    <source>
        <dbReference type="SAM" id="MobiDB-lite"/>
    </source>
</evidence>
<feature type="region of interest" description="Disordered" evidence="1">
    <location>
        <begin position="51"/>
        <end position="75"/>
    </location>
</feature>
<evidence type="ECO:0000313" key="2">
    <source>
        <dbReference type="EMBL" id="KAI1613032.1"/>
    </source>
</evidence>
<proteinExistence type="predicted"/>
<feature type="region of interest" description="Disordered" evidence="1">
    <location>
        <begin position="116"/>
        <end position="135"/>
    </location>
</feature>
<sequence>MSHESNAAMVATQYDTSNLAHERPKPFRQRFKPKYTGQFAFKLDEDGCMKQLREPKGPAATSRTANSSDATGMPPCSDACSLTISAKRPASDCVEQSYGKTPRTTAACPIRHLPSGRASMSEDSHIATSSDSLDGMGLSAPPTAMRKPCELATNHIPQIKQDEARSLLRVLETKFTMHAQLVQEVKDIYTGLTTDERTS</sequence>
<dbReference type="AlphaFoldDB" id="A0AAN6DWT9"/>
<organism evidence="2 3">
    <name type="scientific">Exophiala viscosa</name>
    <dbReference type="NCBI Taxonomy" id="2486360"/>
    <lineage>
        <taxon>Eukaryota</taxon>
        <taxon>Fungi</taxon>
        <taxon>Dikarya</taxon>
        <taxon>Ascomycota</taxon>
        <taxon>Pezizomycotina</taxon>
        <taxon>Eurotiomycetes</taxon>
        <taxon>Chaetothyriomycetidae</taxon>
        <taxon>Chaetothyriales</taxon>
        <taxon>Herpotrichiellaceae</taxon>
        <taxon>Exophiala</taxon>
    </lineage>
</organism>
<keyword evidence="3" id="KW-1185">Reference proteome</keyword>
<evidence type="ECO:0000313" key="3">
    <source>
        <dbReference type="Proteomes" id="UP001203852"/>
    </source>
</evidence>
<feature type="region of interest" description="Disordered" evidence="1">
    <location>
        <begin position="1"/>
        <end position="21"/>
    </location>
</feature>
<protein>
    <submittedName>
        <fullName evidence="2">Uncharacterized protein</fullName>
    </submittedName>
</protein>
<comment type="caution">
    <text evidence="2">The sequence shown here is derived from an EMBL/GenBank/DDBJ whole genome shotgun (WGS) entry which is preliminary data.</text>
</comment>
<dbReference type="EMBL" id="MU404354">
    <property type="protein sequence ID" value="KAI1613032.1"/>
    <property type="molecule type" value="Genomic_DNA"/>
</dbReference>
<dbReference type="Proteomes" id="UP001203852">
    <property type="component" value="Unassembled WGS sequence"/>
</dbReference>